<protein>
    <submittedName>
        <fullName evidence="2">Uncharacterized protein</fullName>
    </submittedName>
</protein>
<feature type="region of interest" description="Disordered" evidence="1">
    <location>
        <begin position="37"/>
        <end position="68"/>
    </location>
</feature>
<dbReference type="InParanoid" id="A0A059AXP4"/>
<reference evidence="2" key="1">
    <citation type="submission" date="2013-07" db="EMBL/GenBank/DDBJ databases">
        <title>The genome of Eucalyptus grandis.</title>
        <authorList>
            <person name="Schmutz J."/>
            <person name="Hayes R."/>
            <person name="Myburg A."/>
            <person name="Tuskan G."/>
            <person name="Grattapaglia D."/>
            <person name="Rokhsar D.S."/>
        </authorList>
    </citation>
    <scope>NUCLEOTIDE SEQUENCE</scope>
    <source>
        <tissue evidence="2">Leaf extractions</tissue>
    </source>
</reference>
<dbReference type="Gramene" id="KCW58411">
    <property type="protein sequence ID" value="KCW58411"/>
    <property type="gene ID" value="EUGRSUZ_H01096"/>
</dbReference>
<sequence length="68" mass="7766">MPSASFSMTYDLLIFLLEIPQSRENLRCSRELELLYKPPERGQQHDRVKPRADTGPNNGHGCTPKVLI</sequence>
<accession>A0A059AXP4</accession>
<name>A0A059AXP4_EUCGR</name>
<proteinExistence type="predicted"/>
<evidence type="ECO:0000256" key="1">
    <source>
        <dbReference type="SAM" id="MobiDB-lite"/>
    </source>
</evidence>
<evidence type="ECO:0000313" key="2">
    <source>
        <dbReference type="EMBL" id="KCW58411.1"/>
    </source>
</evidence>
<organism evidence="2">
    <name type="scientific">Eucalyptus grandis</name>
    <name type="common">Flooded gum</name>
    <dbReference type="NCBI Taxonomy" id="71139"/>
    <lineage>
        <taxon>Eukaryota</taxon>
        <taxon>Viridiplantae</taxon>
        <taxon>Streptophyta</taxon>
        <taxon>Embryophyta</taxon>
        <taxon>Tracheophyta</taxon>
        <taxon>Spermatophyta</taxon>
        <taxon>Magnoliopsida</taxon>
        <taxon>eudicotyledons</taxon>
        <taxon>Gunneridae</taxon>
        <taxon>Pentapetalae</taxon>
        <taxon>rosids</taxon>
        <taxon>malvids</taxon>
        <taxon>Myrtales</taxon>
        <taxon>Myrtaceae</taxon>
        <taxon>Myrtoideae</taxon>
        <taxon>Eucalypteae</taxon>
        <taxon>Eucalyptus</taxon>
    </lineage>
</organism>
<dbReference type="EMBL" id="KK198760">
    <property type="protein sequence ID" value="KCW58411.1"/>
    <property type="molecule type" value="Genomic_DNA"/>
</dbReference>
<dbReference type="AlphaFoldDB" id="A0A059AXP4"/>
<feature type="compositionally biased region" description="Basic and acidic residues" evidence="1">
    <location>
        <begin position="37"/>
        <end position="52"/>
    </location>
</feature>
<gene>
    <name evidence="2" type="ORF">EUGRSUZ_H01096</name>
</gene>